<keyword evidence="21" id="KW-1133">Transmembrane helix</keyword>
<dbReference type="Gene3D" id="1.25.40.10">
    <property type="entry name" value="Tetratricopeptide repeat domain"/>
    <property type="match status" value="1"/>
</dbReference>
<dbReference type="Gene3D" id="1.20.5.1930">
    <property type="match status" value="1"/>
</dbReference>
<evidence type="ECO:0000256" key="15">
    <source>
        <dbReference type="ARBA" id="ARBA00023012"/>
    </source>
</evidence>
<keyword evidence="20" id="KW-0175">Coiled coil</keyword>
<dbReference type="CDD" id="cd16917">
    <property type="entry name" value="HATPase_UhpB-NarQ-NarX-like"/>
    <property type="match status" value="1"/>
</dbReference>
<dbReference type="SMART" id="SM00387">
    <property type="entry name" value="HATPase_c"/>
    <property type="match status" value="1"/>
</dbReference>
<keyword evidence="15" id="KW-0902">Two-component regulatory system</keyword>
<comment type="cofactor">
    <cofactor evidence="2">
        <name>[4Fe-4S] cluster</name>
        <dbReference type="ChEBI" id="CHEBI:49883"/>
    </cofactor>
</comment>
<comment type="catalytic activity">
    <reaction evidence="1">
        <text>ATP + protein L-histidine = ADP + protein N-phospho-L-histidine.</text>
        <dbReference type="EC" id="2.7.13.3"/>
    </reaction>
</comment>
<evidence type="ECO:0000256" key="18">
    <source>
        <dbReference type="ARBA" id="ARBA00030800"/>
    </source>
</evidence>
<dbReference type="InterPro" id="IPR003594">
    <property type="entry name" value="HATPase_dom"/>
</dbReference>
<feature type="domain" description="Histidine kinase" evidence="22">
    <location>
        <begin position="562"/>
        <end position="651"/>
    </location>
</feature>
<dbReference type="PRINTS" id="PR00344">
    <property type="entry name" value="BCTRLSENSOR"/>
</dbReference>
<dbReference type="Pfam" id="PF02518">
    <property type="entry name" value="HATPase_c"/>
    <property type="match status" value="1"/>
</dbReference>
<evidence type="ECO:0000313" key="23">
    <source>
        <dbReference type="EMBL" id="WOK08656.1"/>
    </source>
</evidence>
<evidence type="ECO:0000256" key="7">
    <source>
        <dbReference type="ARBA" id="ARBA00022490"/>
    </source>
</evidence>
<proteinExistence type="predicted"/>
<evidence type="ECO:0000256" key="5">
    <source>
        <dbReference type="ARBA" id="ARBA00017322"/>
    </source>
</evidence>
<reference evidence="23 24" key="1">
    <citation type="journal article" date="2023" name="Microbiol. Resour. Announc.">
        <title>Complete Genome Sequence of Imperialibacter roseus strain P4T.</title>
        <authorList>
            <person name="Tizabi D.R."/>
            <person name="Bachvaroff T."/>
            <person name="Hill R.T."/>
        </authorList>
    </citation>
    <scope>NUCLEOTIDE SEQUENCE [LARGE SCALE GENOMIC DNA]</scope>
    <source>
        <strain evidence="23 24">P4T</strain>
    </source>
</reference>
<dbReference type="GO" id="GO:0016301">
    <property type="term" value="F:kinase activity"/>
    <property type="evidence" value="ECO:0007669"/>
    <property type="project" value="UniProtKB-KW"/>
</dbReference>
<organism evidence="23 24">
    <name type="scientific">Imperialibacter roseus</name>
    <dbReference type="NCBI Taxonomy" id="1324217"/>
    <lineage>
        <taxon>Bacteria</taxon>
        <taxon>Pseudomonadati</taxon>
        <taxon>Bacteroidota</taxon>
        <taxon>Cytophagia</taxon>
        <taxon>Cytophagales</taxon>
        <taxon>Flammeovirgaceae</taxon>
        <taxon>Imperialibacter</taxon>
    </lineage>
</organism>
<sequence>MTRRIVTLLLFSFFYFNTNSQRIEKRADVDSLFLVFDNLSVTNPDSALEMSTKLEMLFADRNDTVKLAQMYRSISMIHRAKSDYLKLIEFGNKSIELYRQLGDSLRVAFNYNNVATAHQYLGHRKQSLELLLRSLELRKLYGSPEQYTVGLHSLGNYFMEIGEYEKCERYYMEAIEILEELDDISRLSDIYTSMGVLSGLKKDYEKSLEFYEIALRMYEELGEESQFPGIWYALGYNFFKQENFLKAKAYFLRADDSDLKLTDRYKFCYNLLMLSITELKLENYQSALKYVREADELASEIGALSYSREAQSILNDIFLELGDYKQAYQSLRLYRELSDSLYSIDKENTVKELTIKYETELKEQEIQKLSSEKELQEKEILLATTEKNAYMIAVVFAIALALAILAFFTQRQKAMQLRSEKALAERNTQINSLLQEQEVNTLSALLEGQEKERLRIAEELHDRLGSLLSAIKLNFNGWIGKRDLSQDEVEDYSAKTSGLLDEAVTEVRRVSHNLSTGQVSRYGLVGSMEDLAATVNRSDSIKMKVLHFNLGERLPIELETGIYRIVQEMLANVLKHANAQEFTVQLSKTDNSVILTAEDDGKGFDYREARKRGGIGLHNIDNRVKKFGGQFSVDSSPGKGTIFTFEFPLEA</sequence>
<keyword evidence="6" id="KW-0004">4Fe-4S</keyword>
<accession>A0ABZ0IV47</accession>
<evidence type="ECO:0000256" key="8">
    <source>
        <dbReference type="ARBA" id="ARBA00022553"/>
    </source>
</evidence>
<evidence type="ECO:0000256" key="1">
    <source>
        <dbReference type="ARBA" id="ARBA00000085"/>
    </source>
</evidence>
<dbReference type="Proteomes" id="UP001302349">
    <property type="component" value="Chromosome"/>
</dbReference>
<keyword evidence="24" id="KW-1185">Reference proteome</keyword>
<keyword evidence="13" id="KW-0067">ATP-binding</keyword>
<dbReference type="Pfam" id="PF07730">
    <property type="entry name" value="HisKA_3"/>
    <property type="match status" value="1"/>
</dbReference>
<dbReference type="SUPFAM" id="SSF48452">
    <property type="entry name" value="TPR-like"/>
    <property type="match status" value="2"/>
</dbReference>
<evidence type="ECO:0000256" key="19">
    <source>
        <dbReference type="PROSITE-ProRule" id="PRU00339"/>
    </source>
</evidence>
<feature type="repeat" description="TPR" evidence="19">
    <location>
        <begin position="148"/>
        <end position="181"/>
    </location>
</feature>
<evidence type="ECO:0000256" key="9">
    <source>
        <dbReference type="ARBA" id="ARBA00022679"/>
    </source>
</evidence>
<feature type="transmembrane region" description="Helical" evidence="21">
    <location>
        <begin position="389"/>
        <end position="408"/>
    </location>
</feature>
<evidence type="ECO:0000256" key="6">
    <source>
        <dbReference type="ARBA" id="ARBA00022485"/>
    </source>
</evidence>
<evidence type="ECO:0000256" key="17">
    <source>
        <dbReference type="ARBA" id="ARBA00024827"/>
    </source>
</evidence>
<keyword evidence="11" id="KW-0547">Nucleotide-binding</keyword>
<keyword evidence="19" id="KW-0802">TPR repeat</keyword>
<gene>
    <name evidence="23" type="ORF">RT717_08405</name>
</gene>
<feature type="coiled-coil region" evidence="20">
    <location>
        <begin position="359"/>
        <end position="386"/>
    </location>
</feature>
<dbReference type="SUPFAM" id="SSF55874">
    <property type="entry name" value="ATPase domain of HSP90 chaperone/DNA topoisomerase II/histidine kinase"/>
    <property type="match status" value="1"/>
</dbReference>
<dbReference type="PANTHER" id="PTHR24421">
    <property type="entry name" value="NITRATE/NITRITE SENSOR PROTEIN NARX-RELATED"/>
    <property type="match status" value="1"/>
</dbReference>
<dbReference type="EC" id="2.7.13.3" evidence="4"/>
<name>A0ABZ0IV47_9BACT</name>
<evidence type="ECO:0000256" key="21">
    <source>
        <dbReference type="SAM" id="Phobius"/>
    </source>
</evidence>
<evidence type="ECO:0000256" key="2">
    <source>
        <dbReference type="ARBA" id="ARBA00001966"/>
    </source>
</evidence>
<dbReference type="RefSeq" id="WP_317491291.1">
    <property type="nucleotide sequence ID" value="NZ_CP136051.1"/>
</dbReference>
<evidence type="ECO:0000259" key="22">
    <source>
        <dbReference type="PROSITE" id="PS50109"/>
    </source>
</evidence>
<dbReference type="PROSITE" id="PS50005">
    <property type="entry name" value="TPR"/>
    <property type="match status" value="2"/>
</dbReference>
<evidence type="ECO:0000256" key="11">
    <source>
        <dbReference type="ARBA" id="ARBA00022741"/>
    </source>
</evidence>
<dbReference type="Pfam" id="PF13424">
    <property type="entry name" value="TPR_12"/>
    <property type="match status" value="1"/>
</dbReference>
<evidence type="ECO:0000256" key="3">
    <source>
        <dbReference type="ARBA" id="ARBA00004496"/>
    </source>
</evidence>
<keyword evidence="16" id="KW-0411">Iron-sulfur</keyword>
<dbReference type="InterPro" id="IPR050482">
    <property type="entry name" value="Sensor_HK_TwoCompSys"/>
</dbReference>
<evidence type="ECO:0000256" key="16">
    <source>
        <dbReference type="ARBA" id="ARBA00023014"/>
    </source>
</evidence>
<comment type="function">
    <text evidence="17">Member of the two-component regulatory system NreB/NreC involved in the control of dissimilatory nitrate/nitrite reduction in response to oxygen. NreB functions as a direct oxygen sensor histidine kinase which is autophosphorylated, in the absence of oxygen, probably at the conserved histidine residue, and transfers its phosphate group probably to a conserved aspartate residue of NreC. NreB/NreC activates the expression of the nitrate (narGHJI) and nitrite (nir) reductase operons, as well as the putative nitrate transporter gene narT.</text>
</comment>
<evidence type="ECO:0000256" key="12">
    <source>
        <dbReference type="ARBA" id="ARBA00022777"/>
    </source>
</evidence>
<keyword evidence="14" id="KW-0408">Iron</keyword>
<dbReference type="Pfam" id="PF13181">
    <property type="entry name" value="TPR_8"/>
    <property type="match status" value="2"/>
</dbReference>
<dbReference type="InterPro" id="IPR036890">
    <property type="entry name" value="HATPase_C_sf"/>
</dbReference>
<evidence type="ECO:0000256" key="13">
    <source>
        <dbReference type="ARBA" id="ARBA00022840"/>
    </source>
</evidence>
<dbReference type="InterPro" id="IPR005467">
    <property type="entry name" value="His_kinase_dom"/>
</dbReference>
<keyword evidence="9" id="KW-0808">Transferase</keyword>
<evidence type="ECO:0000256" key="20">
    <source>
        <dbReference type="SAM" id="Coils"/>
    </source>
</evidence>
<dbReference type="SMART" id="SM00028">
    <property type="entry name" value="TPR"/>
    <property type="match status" value="4"/>
</dbReference>
<keyword evidence="12 23" id="KW-0418">Kinase</keyword>
<dbReference type="EMBL" id="CP136051">
    <property type="protein sequence ID" value="WOK08656.1"/>
    <property type="molecule type" value="Genomic_DNA"/>
</dbReference>
<dbReference type="PROSITE" id="PS50109">
    <property type="entry name" value="HIS_KIN"/>
    <property type="match status" value="1"/>
</dbReference>
<evidence type="ECO:0000256" key="10">
    <source>
        <dbReference type="ARBA" id="ARBA00022723"/>
    </source>
</evidence>
<keyword evidence="21" id="KW-0472">Membrane</keyword>
<dbReference type="PANTHER" id="PTHR24421:SF10">
    <property type="entry name" value="NITRATE_NITRITE SENSOR PROTEIN NARQ"/>
    <property type="match status" value="1"/>
</dbReference>
<keyword evidence="7" id="KW-0963">Cytoplasm</keyword>
<keyword evidence="10" id="KW-0479">Metal-binding</keyword>
<keyword evidence="8" id="KW-0597">Phosphoprotein</keyword>
<evidence type="ECO:0000256" key="4">
    <source>
        <dbReference type="ARBA" id="ARBA00012438"/>
    </source>
</evidence>
<dbReference type="Gene3D" id="3.30.565.10">
    <property type="entry name" value="Histidine kinase-like ATPase, C-terminal domain"/>
    <property type="match status" value="1"/>
</dbReference>
<dbReference type="InterPro" id="IPR004358">
    <property type="entry name" value="Sig_transdc_His_kin-like_C"/>
</dbReference>
<keyword evidence="21" id="KW-0812">Transmembrane</keyword>
<dbReference type="InterPro" id="IPR011990">
    <property type="entry name" value="TPR-like_helical_dom_sf"/>
</dbReference>
<protein>
    <recommendedName>
        <fullName evidence="5">Oxygen sensor histidine kinase NreB</fullName>
        <ecNumber evidence="4">2.7.13.3</ecNumber>
    </recommendedName>
    <alternativeName>
        <fullName evidence="18">Nitrogen regulation protein B</fullName>
    </alternativeName>
</protein>
<evidence type="ECO:0000313" key="24">
    <source>
        <dbReference type="Proteomes" id="UP001302349"/>
    </source>
</evidence>
<dbReference type="InterPro" id="IPR011712">
    <property type="entry name" value="Sig_transdc_His_kin_sub3_dim/P"/>
</dbReference>
<comment type="subcellular location">
    <subcellularLocation>
        <location evidence="3">Cytoplasm</location>
    </subcellularLocation>
</comment>
<dbReference type="InterPro" id="IPR019734">
    <property type="entry name" value="TPR_rpt"/>
</dbReference>
<feature type="repeat" description="TPR" evidence="19">
    <location>
        <begin position="188"/>
        <end position="221"/>
    </location>
</feature>
<evidence type="ECO:0000256" key="14">
    <source>
        <dbReference type="ARBA" id="ARBA00023004"/>
    </source>
</evidence>